<feature type="non-terminal residue" evidence="2">
    <location>
        <position position="113"/>
    </location>
</feature>
<dbReference type="SMR" id="A0A314KZ98"/>
<name>A0A314KZ98_NICAT</name>
<dbReference type="Pfam" id="PF13966">
    <property type="entry name" value="zf-RVT"/>
    <property type="match status" value="1"/>
</dbReference>
<reference evidence="2" key="1">
    <citation type="submission" date="2016-11" db="EMBL/GenBank/DDBJ databases">
        <title>The genome of Nicotiana attenuata.</title>
        <authorList>
            <person name="Xu S."/>
            <person name="Brockmoeller T."/>
            <person name="Gaquerel E."/>
            <person name="Navarro A."/>
            <person name="Kuhl H."/>
            <person name="Gase K."/>
            <person name="Ling Z."/>
            <person name="Zhou W."/>
            <person name="Kreitzer C."/>
            <person name="Stanke M."/>
            <person name="Tang H."/>
            <person name="Lyons E."/>
            <person name="Pandey P."/>
            <person name="Pandey S.P."/>
            <person name="Timmermann B."/>
            <person name="Baldwin I.T."/>
        </authorList>
    </citation>
    <scope>NUCLEOTIDE SEQUENCE [LARGE SCALE GENOMIC DNA]</scope>
    <source>
        <strain evidence="2">UT</strain>
    </source>
</reference>
<proteinExistence type="predicted"/>
<evidence type="ECO:0000313" key="3">
    <source>
        <dbReference type="Proteomes" id="UP000187609"/>
    </source>
</evidence>
<evidence type="ECO:0000313" key="2">
    <source>
        <dbReference type="EMBL" id="OIT34623.1"/>
    </source>
</evidence>
<comment type="caution">
    <text evidence="2">The sequence shown here is derived from an EMBL/GenBank/DDBJ whole genome shotgun (WGS) entry which is preliminary data.</text>
</comment>
<accession>A0A314KZ98</accession>
<dbReference type="STRING" id="49451.A0A314KZ98"/>
<sequence>KFGIQVHPDCVFCAKNVETFEHLYFGCPDTSRLWERVLTWTGNARQIGTWQQELQWICNMAKKKDCRAEMITTLFAMVIYCICRERNSMRFNKGRYCIDELCKEIGKHIHIQG</sequence>
<protein>
    <recommendedName>
        <fullName evidence="1">Reverse transcriptase zinc-binding domain-containing protein</fullName>
    </recommendedName>
</protein>
<dbReference type="EMBL" id="MJEQ01000681">
    <property type="protein sequence ID" value="OIT34623.1"/>
    <property type="molecule type" value="Genomic_DNA"/>
</dbReference>
<dbReference type="Gramene" id="OIT34623">
    <property type="protein sequence ID" value="OIT34623"/>
    <property type="gene ID" value="A4A49_64678"/>
</dbReference>
<organism evidence="2 3">
    <name type="scientific">Nicotiana attenuata</name>
    <name type="common">Coyote tobacco</name>
    <dbReference type="NCBI Taxonomy" id="49451"/>
    <lineage>
        <taxon>Eukaryota</taxon>
        <taxon>Viridiplantae</taxon>
        <taxon>Streptophyta</taxon>
        <taxon>Embryophyta</taxon>
        <taxon>Tracheophyta</taxon>
        <taxon>Spermatophyta</taxon>
        <taxon>Magnoliopsida</taxon>
        <taxon>eudicotyledons</taxon>
        <taxon>Gunneridae</taxon>
        <taxon>Pentapetalae</taxon>
        <taxon>asterids</taxon>
        <taxon>lamiids</taxon>
        <taxon>Solanales</taxon>
        <taxon>Solanaceae</taxon>
        <taxon>Nicotianoideae</taxon>
        <taxon>Nicotianeae</taxon>
        <taxon>Nicotiana</taxon>
    </lineage>
</organism>
<dbReference type="Proteomes" id="UP000187609">
    <property type="component" value="Unassembled WGS sequence"/>
</dbReference>
<dbReference type="InterPro" id="IPR026960">
    <property type="entry name" value="RVT-Znf"/>
</dbReference>
<dbReference type="AlphaFoldDB" id="A0A314KZ98"/>
<feature type="non-terminal residue" evidence="2">
    <location>
        <position position="1"/>
    </location>
</feature>
<keyword evidence="3" id="KW-1185">Reference proteome</keyword>
<feature type="domain" description="Reverse transcriptase zinc-binding" evidence="1">
    <location>
        <begin position="1"/>
        <end position="34"/>
    </location>
</feature>
<gene>
    <name evidence="2" type="ORF">A4A49_64678</name>
</gene>
<evidence type="ECO:0000259" key="1">
    <source>
        <dbReference type="Pfam" id="PF13966"/>
    </source>
</evidence>